<organism evidence="1 2">
    <name type="scientific">Daphnia magna</name>
    <dbReference type="NCBI Taxonomy" id="35525"/>
    <lineage>
        <taxon>Eukaryota</taxon>
        <taxon>Metazoa</taxon>
        <taxon>Ecdysozoa</taxon>
        <taxon>Arthropoda</taxon>
        <taxon>Crustacea</taxon>
        <taxon>Branchiopoda</taxon>
        <taxon>Diplostraca</taxon>
        <taxon>Cladocera</taxon>
        <taxon>Anomopoda</taxon>
        <taxon>Daphniidae</taxon>
        <taxon>Daphnia</taxon>
    </lineage>
</organism>
<comment type="caution">
    <text evidence="1">The sequence shown here is derived from an EMBL/GenBank/DDBJ whole genome shotgun (WGS) entry which is preliminary data.</text>
</comment>
<proteinExistence type="predicted"/>
<reference evidence="1 2" key="1">
    <citation type="journal article" date="2023" name="Nucleic Acids Res.">
        <title>The hologenome of Daphnia magna reveals possible DNA methylation and microbiome-mediated evolution of the host genome.</title>
        <authorList>
            <person name="Chaturvedi A."/>
            <person name="Li X."/>
            <person name="Dhandapani V."/>
            <person name="Marshall H."/>
            <person name="Kissane S."/>
            <person name="Cuenca-Cambronero M."/>
            <person name="Asole G."/>
            <person name="Calvet F."/>
            <person name="Ruiz-Romero M."/>
            <person name="Marangio P."/>
            <person name="Guigo R."/>
            <person name="Rago D."/>
            <person name="Mirbahai L."/>
            <person name="Eastwood N."/>
            <person name="Colbourne J.K."/>
            <person name="Zhou J."/>
            <person name="Mallon E."/>
            <person name="Orsini L."/>
        </authorList>
    </citation>
    <scope>NUCLEOTIDE SEQUENCE [LARGE SCALE GENOMIC DNA]</scope>
    <source>
        <strain evidence="1">LRV0_1</strain>
    </source>
</reference>
<evidence type="ECO:0000313" key="1">
    <source>
        <dbReference type="EMBL" id="KAK4045410.1"/>
    </source>
</evidence>
<name>A0ABR0BA04_9CRUS</name>
<accession>A0ABR0BA04</accession>
<dbReference type="Proteomes" id="UP001234178">
    <property type="component" value="Unassembled WGS sequence"/>
</dbReference>
<dbReference type="EMBL" id="JAOYFB010000043">
    <property type="protein sequence ID" value="KAK4045410.1"/>
    <property type="molecule type" value="Genomic_DNA"/>
</dbReference>
<sequence>MHCLTCTTYGGRRVLKRPSGVAARSPLDMLREKAITKAQTVPSLVIVDYNEVFKLLFAVGICLVKQDSSYAGVDPIEL</sequence>
<protein>
    <submittedName>
        <fullName evidence="1">Uncharacterized protein</fullName>
    </submittedName>
</protein>
<evidence type="ECO:0000313" key="2">
    <source>
        <dbReference type="Proteomes" id="UP001234178"/>
    </source>
</evidence>
<keyword evidence="2" id="KW-1185">Reference proteome</keyword>
<gene>
    <name evidence="1" type="ORF">OUZ56_033017</name>
</gene>